<feature type="compositionally biased region" description="Basic and acidic residues" evidence="1">
    <location>
        <begin position="309"/>
        <end position="319"/>
    </location>
</feature>
<feature type="compositionally biased region" description="Basic residues" evidence="1">
    <location>
        <begin position="1"/>
        <end position="11"/>
    </location>
</feature>
<name>A0A292Q7F9_9PEZI</name>
<feature type="non-terminal residue" evidence="2">
    <location>
        <position position="1"/>
    </location>
</feature>
<feature type="compositionally biased region" description="Basic residues" evidence="1">
    <location>
        <begin position="45"/>
        <end position="56"/>
    </location>
</feature>
<proteinExistence type="predicted"/>
<organism evidence="2 3">
    <name type="scientific">Tuber aestivum</name>
    <name type="common">summer truffle</name>
    <dbReference type="NCBI Taxonomy" id="59557"/>
    <lineage>
        <taxon>Eukaryota</taxon>
        <taxon>Fungi</taxon>
        <taxon>Dikarya</taxon>
        <taxon>Ascomycota</taxon>
        <taxon>Pezizomycotina</taxon>
        <taxon>Pezizomycetes</taxon>
        <taxon>Pezizales</taxon>
        <taxon>Tuberaceae</taxon>
        <taxon>Tuber</taxon>
    </lineage>
</organism>
<dbReference type="EMBL" id="LN890956">
    <property type="protein sequence ID" value="CUS14640.1"/>
    <property type="molecule type" value="Genomic_DNA"/>
</dbReference>
<feature type="region of interest" description="Disordered" evidence="1">
    <location>
        <begin position="1"/>
        <end position="84"/>
    </location>
</feature>
<evidence type="ECO:0000256" key="1">
    <source>
        <dbReference type="SAM" id="MobiDB-lite"/>
    </source>
</evidence>
<keyword evidence="3" id="KW-1185">Reference proteome</keyword>
<sequence length="319" mass="35173">GRNRLPHRHSTRTPNNHPCRVRDHSPSPRLRKGRSGRQKAPTLLHPHRRSRRHRAQGIRPRNPGHRQTLFKCPPPGRRGYNQSSGAPAGTAYVIHISGTGIPLDFAYPSTLGKLQGRQEGVRCHWRCDGDHELPGRGHIHRDVDRVVVKGNGENVKMATACPPVIYGHGGRGAERGTLGGFRYCLWGANARWCAHVDNLTRLYLVPVEAVWCGGGRVVCGVEGYYFTNVINKPHSIRGELSKSLAAGAKIKVLLETESVVSIPTADPASVCPYGPLLRGPSCAAKHPERESAPGGRPLRAPWRRARMRISSERQKPWGS</sequence>
<dbReference type="AlphaFoldDB" id="A0A292Q7F9"/>
<feature type="region of interest" description="Disordered" evidence="1">
    <location>
        <begin position="283"/>
        <end position="319"/>
    </location>
</feature>
<protein>
    <submittedName>
        <fullName evidence="2">Uncharacterized protein</fullName>
    </submittedName>
</protein>
<evidence type="ECO:0000313" key="3">
    <source>
        <dbReference type="Proteomes" id="UP001412239"/>
    </source>
</evidence>
<gene>
    <name evidence="2" type="ORF">GSTUAT00001165001</name>
</gene>
<accession>A0A292Q7F9</accession>
<feature type="non-terminal residue" evidence="2">
    <location>
        <position position="319"/>
    </location>
</feature>
<dbReference type="Proteomes" id="UP001412239">
    <property type="component" value="Unassembled WGS sequence"/>
</dbReference>
<reference evidence="2" key="1">
    <citation type="submission" date="2015-10" db="EMBL/GenBank/DDBJ databases">
        <authorList>
            <person name="Regsiter A."/>
            <person name="william w."/>
        </authorList>
    </citation>
    <scope>NUCLEOTIDE SEQUENCE</scope>
    <source>
        <strain evidence="2">Montdore</strain>
    </source>
</reference>
<evidence type="ECO:0000313" key="2">
    <source>
        <dbReference type="EMBL" id="CUS14640.1"/>
    </source>
</evidence>